<feature type="compositionally biased region" description="Low complexity" evidence="1">
    <location>
        <begin position="41"/>
        <end position="60"/>
    </location>
</feature>
<dbReference type="EMBL" id="CM002927">
    <property type="protein sequence ID" value="KGN49319.1"/>
    <property type="molecule type" value="Genomic_DNA"/>
</dbReference>
<dbReference type="AlphaFoldDB" id="A0A0A0KKE7"/>
<accession>A0A0A0KKE7</accession>
<feature type="region of interest" description="Disordered" evidence="1">
    <location>
        <begin position="128"/>
        <end position="155"/>
    </location>
</feature>
<dbReference type="STRING" id="3659.A0A0A0KKE7"/>
<dbReference type="Proteomes" id="UP000029981">
    <property type="component" value="Chromosome 6"/>
</dbReference>
<evidence type="ECO:0000313" key="3">
    <source>
        <dbReference type="Proteomes" id="UP000029981"/>
    </source>
</evidence>
<dbReference type="PANTHER" id="PTHR33785">
    <property type="entry name" value="OS06G0550800 PROTEIN"/>
    <property type="match status" value="1"/>
</dbReference>
<reference evidence="2 3" key="4">
    <citation type="journal article" date="2011" name="BMC Genomics">
        <title>RNA-Seq improves annotation of protein-coding genes in the cucumber genome.</title>
        <authorList>
            <person name="Li Z."/>
            <person name="Zhang Z."/>
            <person name="Yan P."/>
            <person name="Huang S."/>
            <person name="Fei Z."/>
            <person name="Lin K."/>
        </authorList>
    </citation>
    <scope>NUCLEOTIDE SEQUENCE [LARGE SCALE GENOMIC DNA]</scope>
    <source>
        <strain evidence="3">cv. 9930</strain>
    </source>
</reference>
<gene>
    <name evidence="2" type="ORF">Csa_6G519700</name>
</gene>
<feature type="region of interest" description="Disordered" evidence="1">
    <location>
        <begin position="29"/>
        <end position="87"/>
    </location>
</feature>
<protein>
    <submittedName>
        <fullName evidence="2">Uncharacterized protein</fullName>
    </submittedName>
</protein>
<name>A0A0A0KKE7_CUCSA</name>
<proteinExistence type="predicted"/>
<dbReference type="Gramene" id="KGN49319">
    <property type="protein sequence ID" value="KGN49319"/>
    <property type="gene ID" value="Csa_6G519700"/>
</dbReference>
<organism evidence="2 3">
    <name type="scientific">Cucumis sativus</name>
    <name type="common">Cucumber</name>
    <dbReference type="NCBI Taxonomy" id="3659"/>
    <lineage>
        <taxon>Eukaryota</taxon>
        <taxon>Viridiplantae</taxon>
        <taxon>Streptophyta</taxon>
        <taxon>Embryophyta</taxon>
        <taxon>Tracheophyta</taxon>
        <taxon>Spermatophyta</taxon>
        <taxon>Magnoliopsida</taxon>
        <taxon>eudicotyledons</taxon>
        <taxon>Gunneridae</taxon>
        <taxon>Pentapetalae</taxon>
        <taxon>rosids</taxon>
        <taxon>fabids</taxon>
        <taxon>Cucurbitales</taxon>
        <taxon>Cucurbitaceae</taxon>
        <taxon>Benincaseae</taxon>
        <taxon>Cucumis</taxon>
    </lineage>
</organism>
<dbReference type="OMA" id="WEVLAMD"/>
<feature type="compositionally biased region" description="Polar residues" evidence="1">
    <location>
        <begin position="61"/>
        <end position="72"/>
    </location>
</feature>
<keyword evidence="3" id="KW-1185">Reference proteome</keyword>
<reference evidence="2 3" key="1">
    <citation type="journal article" date="2009" name="Nat. Genet.">
        <title>The genome of the cucumber, Cucumis sativus L.</title>
        <authorList>
            <person name="Huang S."/>
            <person name="Li R."/>
            <person name="Zhang Z."/>
            <person name="Li L."/>
            <person name="Gu X."/>
            <person name="Fan W."/>
            <person name="Lucas W.J."/>
            <person name="Wang X."/>
            <person name="Xie B."/>
            <person name="Ni P."/>
            <person name="Ren Y."/>
            <person name="Zhu H."/>
            <person name="Li J."/>
            <person name="Lin K."/>
            <person name="Jin W."/>
            <person name="Fei Z."/>
            <person name="Li G."/>
            <person name="Staub J."/>
            <person name="Kilian A."/>
            <person name="van der Vossen E.A."/>
            <person name="Wu Y."/>
            <person name="Guo J."/>
            <person name="He J."/>
            <person name="Jia Z."/>
            <person name="Ren Y."/>
            <person name="Tian G."/>
            <person name="Lu Y."/>
            <person name="Ruan J."/>
            <person name="Qian W."/>
            <person name="Wang M."/>
            <person name="Huang Q."/>
            <person name="Li B."/>
            <person name="Xuan Z."/>
            <person name="Cao J."/>
            <person name="Asan"/>
            <person name="Wu Z."/>
            <person name="Zhang J."/>
            <person name="Cai Q."/>
            <person name="Bai Y."/>
            <person name="Zhao B."/>
            <person name="Han Y."/>
            <person name="Li Y."/>
            <person name="Li X."/>
            <person name="Wang S."/>
            <person name="Shi Q."/>
            <person name="Liu S."/>
            <person name="Cho W.K."/>
            <person name="Kim J.Y."/>
            <person name="Xu Y."/>
            <person name="Heller-Uszynska K."/>
            <person name="Miao H."/>
            <person name="Cheng Z."/>
            <person name="Zhang S."/>
            <person name="Wu J."/>
            <person name="Yang Y."/>
            <person name="Kang H."/>
            <person name="Li M."/>
            <person name="Liang H."/>
            <person name="Ren X."/>
            <person name="Shi Z."/>
            <person name="Wen M."/>
            <person name="Jian M."/>
            <person name="Yang H."/>
            <person name="Zhang G."/>
            <person name="Yang Z."/>
            <person name="Chen R."/>
            <person name="Liu S."/>
            <person name="Li J."/>
            <person name="Ma L."/>
            <person name="Liu H."/>
            <person name="Zhou Y."/>
            <person name="Zhao J."/>
            <person name="Fang X."/>
            <person name="Li G."/>
            <person name="Fang L."/>
            <person name="Li Y."/>
            <person name="Liu D."/>
            <person name="Zheng H."/>
            <person name="Zhang Y."/>
            <person name="Qin N."/>
            <person name="Li Z."/>
            <person name="Yang G."/>
            <person name="Yang S."/>
            <person name="Bolund L."/>
            <person name="Kristiansen K."/>
            <person name="Zheng H."/>
            <person name="Li S."/>
            <person name="Zhang X."/>
            <person name="Yang H."/>
            <person name="Wang J."/>
            <person name="Sun R."/>
            <person name="Zhang B."/>
            <person name="Jiang S."/>
            <person name="Wang J."/>
            <person name="Du Y."/>
            <person name="Li S."/>
        </authorList>
    </citation>
    <scope>NUCLEOTIDE SEQUENCE [LARGE SCALE GENOMIC DNA]</scope>
    <source>
        <strain evidence="3">cv. 9930</strain>
    </source>
</reference>
<evidence type="ECO:0000256" key="1">
    <source>
        <dbReference type="SAM" id="MobiDB-lite"/>
    </source>
</evidence>
<reference evidence="2 3" key="2">
    <citation type="journal article" date="2009" name="PLoS ONE">
        <title>An integrated genetic and cytogenetic map of the cucumber genome.</title>
        <authorList>
            <person name="Ren Y."/>
            <person name="Zhang Z."/>
            <person name="Liu J."/>
            <person name="Staub J.E."/>
            <person name="Han Y."/>
            <person name="Cheng Z."/>
            <person name="Li X."/>
            <person name="Lu J."/>
            <person name="Miao H."/>
            <person name="Kang H."/>
            <person name="Xie B."/>
            <person name="Gu X."/>
            <person name="Wang X."/>
            <person name="Du Y."/>
            <person name="Jin W."/>
            <person name="Huang S."/>
        </authorList>
    </citation>
    <scope>NUCLEOTIDE SEQUENCE [LARGE SCALE GENOMIC DNA]</scope>
    <source>
        <strain evidence="3">cv. 9930</strain>
    </source>
</reference>
<evidence type="ECO:0000313" key="2">
    <source>
        <dbReference type="EMBL" id="KGN49319.1"/>
    </source>
</evidence>
<dbReference type="PANTHER" id="PTHR33785:SF12">
    <property type="entry name" value="DUF1685 FAMILY PROTEIN"/>
    <property type="match status" value="1"/>
</dbReference>
<reference evidence="2 3" key="3">
    <citation type="journal article" date="2010" name="BMC Genomics">
        <title>Transcriptome sequencing and comparative analysis of cucumber flowers with different sex types.</title>
        <authorList>
            <person name="Guo S."/>
            <person name="Zheng Y."/>
            <person name="Joung J.G."/>
            <person name="Liu S."/>
            <person name="Zhang Z."/>
            <person name="Crasta O.R."/>
            <person name="Sobral B.W."/>
            <person name="Xu Y."/>
            <person name="Huang S."/>
            <person name="Fei Z."/>
        </authorList>
    </citation>
    <scope>NUCLEOTIDE SEQUENCE [LARGE SCALE GENOMIC DNA]</scope>
    <source>
        <strain evidence="3">cv. 9930</strain>
    </source>
</reference>
<sequence>MEAEKVLNSYEWIWFHRQIFQQEPTFTILSNSEDNPDEESGLISSSASLSPNSVLSTSNLGSPFSETTNPKTTPFKEASKTKRSRRRKLERKSLSELEFEEVKGFKDLGFVFSEEDRNSELASVIPGLNRLGSEEEEKEREEKRSLDDDDEESRVSRPYLSEVWEVLAMDRRREEIISPLLKNWKLPSFNSEIDMKQNLRWWAHTVASTVR</sequence>